<accession>A0AAN5C878</accession>
<proteinExistence type="predicted"/>
<evidence type="ECO:0000313" key="1">
    <source>
        <dbReference type="EMBL" id="GMR33512.1"/>
    </source>
</evidence>
<dbReference type="Gene3D" id="3.60.10.10">
    <property type="entry name" value="Endonuclease/exonuclease/phosphatase"/>
    <property type="match status" value="1"/>
</dbReference>
<evidence type="ECO:0008006" key="3">
    <source>
        <dbReference type="Google" id="ProtNLM"/>
    </source>
</evidence>
<dbReference type="EMBL" id="BTRK01000001">
    <property type="protein sequence ID" value="GMR33512.1"/>
    <property type="molecule type" value="Genomic_DNA"/>
</dbReference>
<dbReference type="SUPFAM" id="SSF56219">
    <property type="entry name" value="DNase I-like"/>
    <property type="match status" value="1"/>
</dbReference>
<keyword evidence="2" id="KW-1185">Reference proteome</keyword>
<organism evidence="1 2">
    <name type="scientific">Pristionchus mayeri</name>
    <dbReference type="NCBI Taxonomy" id="1317129"/>
    <lineage>
        <taxon>Eukaryota</taxon>
        <taxon>Metazoa</taxon>
        <taxon>Ecdysozoa</taxon>
        <taxon>Nematoda</taxon>
        <taxon>Chromadorea</taxon>
        <taxon>Rhabditida</taxon>
        <taxon>Rhabditina</taxon>
        <taxon>Diplogasteromorpha</taxon>
        <taxon>Diplogasteroidea</taxon>
        <taxon>Neodiplogasteridae</taxon>
        <taxon>Pristionchus</taxon>
    </lineage>
</organism>
<reference evidence="2" key="1">
    <citation type="submission" date="2022-10" db="EMBL/GenBank/DDBJ databases">
        <title>Genome assembly of Pristionchus species.</title>
        <authorList>
            <person name="Yoshida K."/>
            <person name="Sommer R.J."/>
        </authorList>
    </citation>
    <scope>NUCLEOTIDE SEQUENCE [LARGE SCALE GENOMIC DNA]</scope>
    <source>
        <strain evidence="2">RS5460</strain>
    </source>
</reference>
<feature type="non-terminal residue" evidence="1">
    <location>
        <position position="1"/>
    </location>
</feature>
<sequence length="348" mass="40225">AGRSNLGALRTSFWTHRPPPNLPSRPGLPSMHPQRPHHCIRGFHRHPRTVVRRDSLRCSVPPGDQRLVPSILSFTVHSPRIAVLRIRIGRSSISVFFIYAPTSAAKLEERESFFEEVAAVYIGEKSFYRIIGGDLNLRAGPRRDGDFRTGPFVSDPNGDPDDLLRDFLSRTRSFHANSFFQKKSSRRWTWESAGEARKTRLELDHFITNRRWMAQDVSVVSGFTFPYSKRKTPRPDIDPLRYEEAIRKYEWRTDPDPSKDYSLLATGLKECSRRAEIPPVPPPPRLSEKSRFWIQRRGQCNRDPTCSTFEKVMAHRTCQASVKLDLKEHRKRVLLKAAEEKRSLKKAK</sequence>
<feature type="non-terminal residue" evidence="1">
    <location>
        <position position="348"/>
    </location>
</feature>
<comment type="caution">
    <text evidence="1">The sequence shown here is derived from an EMBL/GenBank/DDBJ whole genome shotgun (WGS) entry which is preliminary data.</text>
</comment>
<protein>
    <recommendedName>
        <fullName evidence="3">Endonuclease/exonuclease/phosphatase domain-containing protein</fullName>
    </recommendedName>
</protein>
<dbReference type="InterPro" id="IPR036691">
    <property type="entry name" value="Endo/exonu/phosph_ase_sf"/>
</dbReference>
<name>A0AAN5C878_9BILA</name>
<dbReference type="Proteomes" id="UP001328107">
    <property type="component" value="Unassembled WGS sequence"/>
</dbReference>
<gene>
    <name evidence="1" type="ORF">PMAYCL1PPCAC_03707</name>
</gene>
<dbReference type="AlphaFoldDB" id="A0AAN5C878"/>
<evidence type="ECO:0000313" key="2">
    <source>
        <dbReference type="Proteomes" id="UP001328107"/>
    </source>
</evidence>